<evidence type="ECO:0000313" key="3">
    <source>
        <dbReference type="Proteomes" id="UP000688947"/>
    </source>
</evidence>
<proteinExistence type="predicted"/>
<dbReference type="VEuPathDB" id="FungiDB:PC110_g10931"/>
<keyword evidence="1" id="KW-0472">Membrane</keyword>
<protein>
    <submittedName>
        <fullName evidence="2">Uncharacterized protein</fullName>
    </submittedName>
</protein>
<dbReference type="AlphaFoldDB" id="A0A8T1TP74"/>
<evidence type="ECO:0000256" key="1">
    <source>
        <dbReference type="SAM" id="Phobius"/>
    </source>
</evidence>
<dbReference type="OrthoDB" id="125178at2759"/>
<reference evidence="2" key="1">
    <citation type="submission" date="2021-01" db="EMBL/GenBank/DDBJ databases">
        <title>Phytophthora aleatoria, a newly-described species from Pinus radiata is distinct from Phytophthora cactorum isolates based on comparative genomics.</title>
        <authorList>
            <person name="Mcdougal R."/>
            <person name="Panda P."/>
            <person name="Williams N."/>
            <person name="Studholme D.J."/>
        </authorList>
    </citation>
    <scope>NUCLEOTIDE SEQUENCE</scope>
    <source>
        <strain evidence="2">NZFS 3830</strain>
    </source>
</reference>
<dbReference type="EMBL" id="JAENGZ010002899">
    <property type="protein sequence ID" value="KAG6942613.1"/>
    <property type="molecule type" value="Genomic_DNA"/>
</dbReference>
<name>A0A8T1TP74_9STRA</name>
<accession>A0A8T1TP74</accession>
<evidence type="ECO:0000313" key="2">
    <source>
        <dbReference type="EMBL" id="KAG6942613.1"/>
    </source>
</evidence>
<keyword evidence="1" id="KW-0812">Transmembrane</keyword>
<gene>
    <name evidence="2" type="ORF">JG687_00018957</name>
</gene>
<sequence>MAAHVQHAYAAWLAVGIQSGAFDKLEAAGQLKNVDEKQAAKLTEDDAQEVAKNPFKWRGVKDALEITLGVGLAALIAAGIYMMIS</sequence>
<organism evidence="2 3">
    <name type="scientific">Phytophthora cactorum</name>
    <dbReference type="NCBI Taxonomy" id="29920"/>
    <lineage>
        <taxon>Eukaryota</taxon>
        <taxon>Sar</taxon>
        <taxon>Stramenopiles</taxon>
        <taxon>Oomycota</taxon>
        <taxon>Peronosporomycetes</taxon>
        <taxon>Peronosporales</taxon>
        <taxon>Peronosporaceae</taxon>
        <taxon>Phytophthora</taxon>
    </lineage>
</organism>
<feature type="transmembrane region" description="Helical" evidence="1">
    <location>
        <begin position="63"/>
        <end position="84"/>
    </location>
</feature>
<keyword evidence="1" id="KW-1133">Transmembrane helix</keyword>
<comment type="caution">
    <text evidence="2">The sequence shown here is derived from an EMBL/GenBank/DDBJ whole genome shotgun (WGS) entry which is preliminary data.</text>
</comment>
<dbReference type="Proteomes" id="UP000688947">
    <property type="component" value="Unassembled WGS sequence"/>
</dbReference>